<evidence type="ECO:0000256" key="2">
    <source>
        <dbReference type="SAM" id="Phobius"/>
    </source>
</evidence>
<feature type="region of interest" description="Disordered" evidence="1">
    <location>
        <begin position="347"/>
        <end position="388"/>
    </location>
</feature>
<feature type="transmembrane region" description="Helical" evidence="2">
    <location>
        <begin position="185"/>
        <end position="202"/>
    </location>
</feature>
<feature type="compositionally biased region" description="Gly residues" evidence="1">
    <location>
        <begin position="59"/>
        <end position="77"/>
    </location>
</feature>
<dbReference type="Proteomes" id="UP000002630">
    <property type="component" value="Linkage Group LG04"/>
</dbReference>
<name>D8LHJ5_ECTSI</name>
<evidence type="ECO:0000313" key="4">
    <source>
        <dbReference type="Proteomes" id="UP000002630"/>
    </source>
</evidence>
<feature type="region of interest" description="Disordered" evidence="1">
    <location>
        <begin position="59"/>
        <end position="136"/>
    </location>
</feature>
<organism evidence="3 4">
    <name type="scientific">Ectocarpus siliculosus</name>
    <name type="common">Brown alga</name>
    <name type="synonym">Conferva siliculosa</name>
    <dbReference type="NCBI Taxonomy" id="2880"/>
    <lineage>
        <taxon>Eukaryota</taxon>
        <taxon>Sar</taxon>
        <taxon>Stramenopiles</taxon>
        <taxon>Ochrophyta</taxon>
        <taxon>PX clade</taxon>
        <taxon>Phaeophyceae</taxon>
        <taxon>Ectocarpales</taxon>
        <taxon>Ectocarpaceae</taxon>
        <taxon>Ectocarpus</taxon>
    </lineage>
</organism>
<sequence length="388" mass="42058">MSVFGNAHWLLYLTHWTFALQTLYYFLALGSAIHLWLNSGRKRRAGWLWSSREIGGGGRELEGVGGGPAIKGRGVGRAGNDSARDRSKEKREGLGRSAAAAVDAGKEGLPLPKPAGGGGEVAAKRGGDGHGAAAAGGGNGEHIALERWRKLQWGLLIVCADSAIIVTGVYWTFLYNGWTDQLNLQIHLFNALFMAANVFVGGSPFKWEHIGIAYIYGFLYLGFDILYYIFGSVFGYEDSRVIYFFLDWGGAPGRSVTVSLFLLSVGLPLSHGLHVAVAWGRDWVRRMRPGWGWQGTDEEDFERVMEMSGLRDTDVWAPLTGEGFDSEEEEMGGASVFHDYHHAAARVPSGNGKRGGASRAVAGLRQQEKKKPDGVGASRGSAAGFYAR</sequence>
<dbReference type="GO" id="GO:0016020">
    <property type="term" value="C:membrane"/>
    <property type="evidence" value="ECO:0007669"/>
    <property type="project" value="TreeGrafter"/>
</dbReference>
<gene>
    <name evidence="3" type="ORF">Esi_0196_0037</name>
</gene>
<dbReference type="EMBL" id="FN648371">
    <property type="protein sequence ID" value="CBN79277.1"/>
    <property type="molecule type" value="Genomic_DNA"/>
</dbReference>
<dbReference type="eggNOG" id="ENOG502SE1W">
    <property type="taxonomic scope" value="Eukaryota"/>
</dbReference>
<proteinExistence type="predicted"/>
<accession>D8LHJ5</accession>
<evidence type="ECO:0000256" key="1">
    <source>
        <dbReference type="SAM" id="MobiDB-lite"/>
    </source>
</evidence>
<keyword evidence="2" id="KW-0812">Transmembrane</keyword>
<feature type="transmembrane region" description="Helical" evidence="2">
    <location>
        <begin position="256"/>
        <end position="279"/>
    </location>
</feature>
<dbReference type="OrthoDB" id="419711at2759"/>
<keyword evidence="2" id="KW-0472">Membrane</keyword>
<keyword evidence="2" id="KW-1133">Transmembrane helix</keyword>
<feature type="transmembrane region" description="Helical" evidence="2">
    <location>
        <begin position="214"/>
        <end position="236"/>
    </location>
</feature>
<dbReference type="PANTHER" id="PTHR12242">
    <property type="entry name" value="OS02G0130600 PROTEIN-RELATED"/>
    <property type="match status" value="1"/>
</dbReference>
<feature type="compositionally biased region" description="Basic and acidic residues" evidence="1">
    <location>
        <begin position="82"/>
        <end position="94"/>
    </location>
</feature>
<dbReference type="AlphaFoldDB" id="D8LHJ5"/>
<evidence type="ECO:0000313" key="3">
    <source>
        <dbReference type="EMBL" id="CBN79277.1"/>
    </source>
</evidence>
<feature type="transmembrane region" description="Helical" evidence="2">
    <location>
        <begin position="12"/>
        <end position="37"/>
    </location>
</feature>
<keyword evidence="4" id="KW-1185">Reference proteome</keyword>
<dbReference type="InParanoid" id="D8LHJ5"/>
<reference evidence="3 4" key="1">
    <citation type="journal article" date="2010" name="Nature">
        <title>The Ectocarpus genome and the independent evolution of multicellularity in brown algae.</title>
        <authorList>
            <person name="Cock J.M."/>
            <person name="Sterck L."/>
            <person name="Rouze P."/>
            <person name="Scornet D."/>
            <person name="Allen A.E."/>
            <person name="Amoutzias G."/>
            <person name="Anthouard V."/>
            <person name="Artiguenave F."/>
            <person name="Aury J.M."/>
            <person name="Badger J.H."/>
            <person name="Beszteri B."/>
            <person name="Billiau K."/>
            <person name="Bonnet E."/>
            <person name="Bothwell J.H."/>
            <person name="Bowler C."/>
            <person name="Boyen C."/>
            <person name="Brownlee C."/>
            <person name="Carrano C.J."/>
            <person name="Charrier B."/>
            <person name="Cho G.Y."/>
            <person name="Coelho S.M."/>
            <person name="Collen J."/>
            <person name="Corre E."/>
            <person name="Da Silva C."/>
            <person name="Delage L."/>
            <person name="Delaroque N."/>
            <person name="Dittami S.M."/>
            <person name="Doulbeau S."/>
            <person name="Elias M."/>
            <person name="Farnham G."/>
            <person name="Gachon C.M."/>
            <person name="Gschloessl B."/>
            <person name="Heesch S."/>
            <person name="Jabbari K."/>
            <person name="Jubin C."/>
            <person name="Kawai H."/>
            <person name="Kimura K."/>
            <person name="Kloareg B."/>
            <person name="Kupper F.C."/>
            <person name="Lang D."/>
            <person name="Le Bail A."/>
            <person name="Leblanc C."/>
            <person name="Lerouge P."/>
            <person name="Lohr M."/>
            <person name="Lopez P.J."/>
            <person name="Martens C."/>
            <person name="Maumus F."/>
            <person name="Michel G."/>
            <person name="Miranda-Saavedra D."/>
            <person name="Morales J."/>
            <person name="Moreau H."/>
            <person name="Motomura T."/>
            <person name="Nagasato C."/>
            <person name="Napoli C.A."/>
            <person name="Nelson D.R."/>
            <person name="Nyvall-Collen P."/>
            <person name="Peters A.F."/>
            <person name="Pommier C."/>
            <person name="Potin P."/>
            <person name="Poulain J."/>
            <person name="Quesneville H."/>
            <person name="Read B."/>
            <person name="Rensing S.A."/>
            <person name="Ritter A."/>
            <person name="Rousvoal S."/>
            <person name="Samanta M."/>
            <person name="Samson G."/>
            <person name="Schroeder D.C."/>
            <person name="Segurens B."/>
            <person name="Strittmatter M."/>
            <person name="Tonon T."/>
            <person name="Tregear J.W."/>
            <person name="Valentin K."/>
            <person name="von Dassow P."/>
            <person name="Yamagishi T."/>
            <person name="Van de Peer Y."/>
            <person name="Wincker P."/>
        </authorList>
    </citation>
    <scope>NUCLEOTIDE SEQUENCE [LARGE SCALE GENOMIC DNA]</scope>
    <source>
        <strain evidence="4">Ec32 / CCAP1310/4</strain>
    </source>
</reference>
<dbReference type="PANTHER" id="PTHR12242:SF1">
    <property type="entry name" value="MYND-TYPE DOMAIN-CONTAINING PROTEIN"/>
    <property type="match status" value="1"/>
</dbReference>
<protein>
    <submittedName>
        <fullName evidence="3">Uncharacterized protein</fullName>
    </submittedName>
</protein>
<dbReference type="EMBL" id="FN649729">
    <property type="protein sequence ID" value="CBN79277.1"/>
    <property type="molecule type" value="Genomic_DNA"/>
</dbReference>
<feature type="transmembrane region" description="Helical" evidence="2">
    <location>
        <begin position="153"/>
        <end position="173"/>
    </location>
</feature>